<evidence type="ECO:0000313" key="10">
    <source>
        <dbReference type="Proteomes" id="UP000489600"/>
    </source>
</evidence>
<dbReference type="GO" id="GO:0005634">
    <property type="term" value="C:nucleus"/>
    <property type="evidence" value="ECO:0007669"/>
    <property type="project" value="UniProtKB-SubCell"/>
</dbReference>
<proteinExistence type="predicted"/>
<dbReference type="InterPro" id="IPR039218">
    <property type="entry name" value="REM_fam"/>
</dbReference>
<keyword evidence="5" id="KW-0804">Transcription</keyword>
<gene>
    <name evidence="9" type="ORF">ANE_LOCUS19306</name>
</gene>
<dbReference type="CDD" id="cd10017">
    <property type="entry name" value="B3_DNA"/>
    <property type="match status" value="2"/>
</dbReference>
<keyword evidence="3" id="KW-0805">Transcription regulation</keyword>
<accession>A0A565C5J3</accession>
<dbReference type="SUPFAM" id="SSF101936">
    <property type="entry name" value="DNA-binding pseudobarrel domain"/>
    <property type="match status" value="2"/>
</dbReference>
<sequence length="243" mass="28214">MNFQILPRSFVRANGLETRFGQIIMMNEKGKSWTLVLKQKKLHPVTYIRGGWRNFCHANKLRAGNFYTFKLIQRGRTLVLRFSPTEPEEEEENSEANEVESLSSEPESDEESSQDERSSQEKEKRGRSIWKPSSSPSQNRFVTVTVTPYNFRISRLVLPVPYTKVTGIKNAKNVSLLDKHGVKWSTEMLFEKRTKRMRLVGSWREFCNANCVEIGESFILELIWEADRSSVLKFSSKVKPKTK</sequence>
<dbReference type="EMBL" id="CABITT030000006">
    <property type="protein sequence ID" value="VVB08862.1"/>
    <property type="molecule type" value="Genomic_DNA"/>
</dbReference>
<evidence type="ECO:0000256" key="6">
    <source>
        <dbReference type="ARBA" id="ARBA00023242"/>
    </source>
</evidence>
<dbReference type="SMART" id="SM01019">
    <property type="entry name" value="B3"/>
    <property type="match status" value="2"/>
</dbReference>
<feature type="domain" description="TF-B3" evidence="8">
    <location>
        <begin position="141"/>
        <end position="237"/>
    </location>
</feature>
<dbReference type="Pfam" id="PF02362">
    <property type="entry name" value="B3"/>
    <property type="match status" value="2"/>
</dbReference>
<name>A0A565C5J3_9BRAS</name>
<feature type="compositionally biased region" description="Acidic residues" evidence="7">
    <location>
        <begin position="86"/>
        <end position="98"/>
    </location>
</feature>
<evidence type="ECO:0000256" key="7">
    <source>
        <dbReference type="SAM" id="MobiDB-lite"/>
    </source>
</evidence>
<comment type="caution">
    <text evidence="9">The sequence shown here is derived from an EMBL/GenBank/DDBJ whole genome shotgun (WGS) entry which is preliminary data.</text>
</comment>
<reference evidence="9" key="1">
    <citation type="submission" date="2019-07" db="EMBL/GenBank/DDBJ databases">
        <authorList>
            <person name="Dittberner H."/>
        </authorList>
    </citation>
    <scope>NUCLEOTIDE SEQUENCE [LARGE SCALE GENOMIC DNA]</scope>
</reference>
<dbReference type="Gene3D" id="2.40.330.10">
    <property type="entry name" value="DNA-binding pseudobarrel domain"/>
    <property type="match status" value="2"/>
</dbReference>
<evidence type="ECO:0000256" key="3">
    <source>
        <dbReference type="ARBA" id="ARBA00023015"/>
    </source>
</evidence>
<dbReference type="GO" id="GO:0003677">
    <property type="term" value="F:DNA binding"/>
    <property type="evidence" value="ECO:0007669"/>
    <property type="project" value="UniProtKB-KW"/>
</dbReference>
<keyword evidence="10" id="KW-1185">Reference proteome</keyword>
<dbReference type="PANTHER" id="PTHR31674:SF62">
    <property type="entry name" value="B3 DOMAIN-CONTAINING PROTEIN REM14-RELATED"/>
    <property type="match status" value="1"/>
</dbReference>
<dbReference type="InterPro" id="IPR015300">
    <property type="entry name" value="DNA-bd_pseudobarrel_sf"/>
</dbReference>
<dbReference type="PROSITE" id="PS50863">
    <property type="entry name" value="B3"/>
    <property type="match status" value="2"/>
</dbReference>
<dbReference type="Proteomes" id="UP000489600">
    <property type="component" value="Unassembled WGS sequence"/>
</dbReference>
<evidence type="ECO:0000259" key="8">
    <source>
        <dbReference type="PROSITE" id="PS50863"/>
    </source>
</evidence>
<protein>
    <recommendedName>
        <fullName evidence="8">TF-B3 domain-containing protein</fullName>
    </recommendedName>
</protein>
<organism evidence="9 10">
    <name type="scientific">Arabis nemorensis</name>
    <dbReference type="NCBI Taxonomy" id="586526"/>
    <lineage>
        <taxon>Eukaryota</taxon>
        <taxon>Viridiplantae</taxon>
        <taxon>Streptophyta</taxon>
        <taxon>Embryophyta</taxon>
        <taxon>Tracheophyta</taxon>
        <taxon>Spermatophyta</taxon>
        <taxon>Magnoliopsida</taxon>
        <taxon>eudicotyledons</taxon>
        <taxon>Gunneridae</taxon>
        <taxon>Pentapetalae</taxon>
        <taxon>rosids</taxon>
        <taxon>malvids</taxon>
        <taxon>Brassicales</taxon>
        <taxon>Brassicaceae</taxon>
        <taxon>Arabideae</taxon>
        <taxon>Arabis</taxon>
    </lineage>
</organism>
<dbReference type="OrthoDB" id="1108862at2759"/>
<dbReference type="PANTHER" id="PTHR31674">
    <property type="entry name" value="B3 DOMAIN-CONTAINING PROTEIN REM-LIKE 3-RELATED"/>
    <property type="match status" value="1"/>
</dbReference>
<comment type="subcellular location">
    <subcellularLocation>
        <location evidence="1">Nucleus</location>
    </subcellularLocation>
</comment>
<dbReference type="AlphaFoldDB" id="A0A565C5J3"/>
<feature type="region of interest" description="Disordered" evidence="7">
    <location>
        <begin position="84"/>
        <end position="137"/>
    </location>
</feature>
<dbReference type="InterPro" id="IPR003340">
    <property type="entry name" value="B3_DNA-bd"/>
</dbReference>
<feature type="compositionally biased region" description="Basic and acidic residues" evidence="7">
    <location>
        <begin position="114"/>
        <end position="126"/>
    </location>
</feature>
<evidence type="ECO:0000256" key="2">
    <source>
        <dbReference type="ARBA" id="ARBA00022737"/>
    </source>
</evidence>
<evidence type="ECO:0000256" key="4">
    <source>
        <dbReference type="ARBA" id="ARBA00023125"/>
    </source>
</evidence>
<feature type="domain" description="TF-B3" evidence="8">
    <location>
        <begin position="1"/>
        <end position="85"/>
    </location>
</feature>
<evidence type="ECO:0000256" key="5">
    <source>
        <dbReference type="ARBA" id="ARBA00023163"/>
    </source>
</evidence>
<evidence type="ECO:0000313" key="9">
    <source>
        <dbReference type="EMBL" id="VVB08862.1"/>
    </source>
</evidence>
<keyword evidence="4" id="KW-0238">DNA-binding</keyword>
<keyword evidence="2" id="KW-0677">Repeat</keyword>
<keyword evidence="6" id="KW-0539">Nucleus</keyword>
<evidence type="ECO:0000256" key="1">
    <source>
        <dbReference type="ARBA" id="ARBA00004123"/>
    </source>
</evidence>